<dbReference type="InterPro" id="IPR011991">
    <property type="entry name" value="ArsR-like_HTH"/>
</dbReference>
<comment type="caution">
    <text evidence="5">The sequence shown here is derived from an EMBL/GenBank/DDBJ whole genome shotgun (WGS) entry which is preliminary data.</text>
</comment>
<keyword evidence="2" id="KW-0238">DNA-binding</keyword>
<keyword evidence="3" id="KW-0804">Transcription</keyword>
<evidence type="ECO:0000313" key="5">
    <source>
        <dbReference type="EMBL" id="OEJ25419.1"/>
    </source>
</evidence>
<name>A0A1E5P7C4_9ACTN</name>
<evidence type="ECO:0000256" key="2">
    <source>
        <dbReference type="ARBA" id="ARBA00023125"/>
    </source>
</evidence>
<gene>
    <name evidence="5" type="ORF">AS594_13910</name>
</gene>
<feature type="domain" description="HTH arsR-type" evidence="4">
    <location>
        <begin position="16"/>
        <end position="114"/>
    </location>
</feature>
<accession>A0A1E5P7C4</accession>
<dbReference type="CDD" id="cd00090">
    <property type="entry name" value="HTH_ARSR"/>
    <property type="match status" value="1"/>
</dbReference>
<evidence type="ECO:0000313" key="6">
    <source>
        <dbReference type="Proteomes" id="UP000095759"/>
    </source>
</evidence>
<dbReference type="PRINTS" id="PR00778">
    <property type="entry name" value="HTHARSR"/>
</dbReference>
<proteinExistence type="predicted"/>
<dbReference type="Pfam" id="PF12840">
    <property type="entry name" value="HTH_20"/>
    <property type="match status" value="1"/>
</dbReference>
<dbReference type="InterPro" id="IPR036390">
    <property type="entry name" value="WH_DNA-bd_sf"/>
</dbReference>
<dbReference type="PANTHER" id="PTHR33154:SF12">
    <property type="entry name" value="TRANSCRIPTIONAL REGULATORY PROTEIN"/>
    <property type="match status" value="1"/>
</dbReference>
<evidence type="ECO:0000256" key="3">
    <source>
        <dbReference type="ARBA" id="ARBA00023163"/>
    </source>
</evidence>
<dbReference type="InterPro" id="IPR036388">
    <property type="entry name" value="WH-like_DNA-bd_sf"/>
</dbReference>
<dbReference type="EMBL" id="MEHJ01000001">
    <property type="protein sequence ID" value="OEJ25419.1"/>
    <property type="molecule type" value="Genomic_DNA"/>
</dbReference>
<dbReference type="GO" id="GO:0003700">
    <property type="term" value="F:DNA-binding transcription factor activity"/>
    <property type="evidence" value="ECO:0007669"/>
    <property type="project" value="InterPro"/>
</dbReference>
<dbReference type="AlphaFoldDB" id="A0A1E5P7C4"/>
<dbReference type="Proteomes" id="UP000095759">
    <property type="component" value="Unassembled WGS sequence"/>
</dbReference>
<organism evidence="5 6">
    <name type="scientific">Streptomyces agglomeratus</name>
    <dbReference type="NCBI Taxonomy" id="285458"/>
    <lineage>
        <taxon>Bacteria</taxon>
        <taxon>Bacillati</taxon>
        <taxon>Actinomycetota</taxon>
        <taxon>Actinomycetes</taxon>
        <taxon>Kitasatosporales</taxon>
        <taxon>Streptomycetaceae</taxon>
        <taxon>Streptomyces</taxon>
    </lineage>
</organism>
<dbReference type="Gene3D" id="1.10.10.10">
    <property type="entry name" value="Winged helix-like DNA-binding domain superfamily/Winged helix DNA-binding domain"/>
    <property type="match status" value="1"/>
</dbReference>
<evidence type="ECO:0000259" key="4">
    <source>
        <dbReference type="PROSITE" id="PS50987"/>
    </source>
</evidence>
<dbReference type="PANTHER" id="PTHR33154">
    <property type="entry name" value="TRANSCRIPTIONAL REGULATOR, ARSR FAMILY"/>
    <property type="match status" value="1"/>
</dbReference>
<dbReference type="PROSITE" id="PS50987">
    <property type="entry name" value="HTH_ARSR_2"/>
    <property type="match status" value="1"/>
</dbReference>
<dbReference type="STRING" id="285458.BGM19_22900"/>
<dbReference type="SUPFAM" id="SSF46785">
    <property type="entry name" value="Winged helix' DNA-binding domain"/>
    <property type="match status" value="1"/>
</dbReference>
<sequence length="123" mass="13245">MRHREVRSAGGRELEHPPREEIRLESVLQALADPARLQVVRVLAALDEEGLASCSAAAAGLGVSKSTSTHHFRVLRVAGVIRQHYRGTAKMNTLRRADLEARFPGLLVAVVGAAEPGRRPGPA</sequence>
<keyword evidence="1" id="KW-0805">Transcription regulation</keyword>
<dbReference type="SMART" id="SM00418">
    <property type="entry name" value="HTH_ARSR"/>
    <property type="match status" value="1"/>
</dbReference>
<keyword evidence="6" id="KW-1185">Reference proteome</keyword>
<dbReference type="InterPro" id="IPR001845">
    <property type="entry name" value="HTH_ArsR_DNA-bd_dom"/>
</dbReference>
<protein>
    <submittedName>
        <fullName evidence="5">Transcriptional regulator</fullName>
    </submittedName>
</protein>
<dbReference type="GO" id="GO:0003677">
    <property type="term" value="F:DNA binding"/>
    <property type="evidence" value="ECO:0007669"/>
    <property type="project" value="UniProtKB-KW"/>
</dbReference>
<dbReference type="InterPro" id="IPR051081">
    <property type="entry name" value="HTH_MetalResp_TranReg"/>
</dbReference>
<evidence type="ECO:0000256" key="1">
    <source>
        <dbReference type="ARBA" id="ARBA00023015"/>
    </source>
</evidence>
<reference evidence="5 6" key="1">
    <citation type="submission" date="2016-08" db="EMBL/GenBank/DDBJ databases">
        <title>Complete genome sequence of Streptomyces agglomeratus strain 6-3-2, a novel anti-MRSA actinomycete isolated from Wuli of Tebit, China.</title>
        <authorList>
            <person name="Chen X."/>
        </authorList>
    </citation>
    <scope>NUCLEOTIDE SEQUENCE [LARGE SCALE GENOMIC DNA]</scope>
    <source>
        <strain evidence="5 6">6-3-2</strain>
    </source>
</reference>